<dbReference type="InterPro" id="IPR015424">
    <property type="entry name" value="PyrdxlP-dep_Trfase"/>
</dbReference>
<evidence type="ECO:0000256" key="1">
    <source>
        <dbReference type="ARBA" id="ARBA00022898"/>
    </source>
</evidence>
<protein>
    <submittedName>
        <fullName evidence="3">Class V aminotransferase</fullName>
    </submittedName>
</protein>
<dbReference type="Pfam" id="PF00266">
    <property type="entry name" value="Aminotran_5"/>
    <property type="match status" value="1"/>
</dbReference>
<dbReference type="SUPFAM" id="SSF53383">
    <property type="entry name" value="PLP-dependent transferases"/>
    <property type="match status" value="1"/>
</dbReference>
<dbReference type="InterPro" id="IPR015421">
    <property type="entry name" value="PyrdxlP-dep_Trfase_major"/>
</dbReference>
<dbReference type="Gene3D" id="3.90.1150.10">
    <property type="entry name" value="Aspartate Aminotransferase, domain 1"/>
    <property type="match status" value="1"/>
</dbReference>
<dbReference type="Gene3D" id="3.40.640.10">
    <property type="entry name" value="Type I PLP-dependent aspartate aminotransferase-like (Major domain)"/>
    <property type="match status" value="1"/>
</dbReference>
<evidence type="ECO:0000313" key="3">
    <source>
        <dbReference type="EMBL" id="EKF55915.1"/>
    </source>
</evidence>
<dbReference type="GO" id="GO:0008483">
    <property type="term" value="F:transaminase activity"/>
    <property type="evidence" value="ECO:0007669"/>
    <property type="project" value="UniProtKB-KW"/>
</dbReference>
<dbReference type="EMBL" id="AMSG01000004">
    <property type="protein sequence ID" value="EKF55915.1"/>
    <property type="molecule type" value="Genomic_DNA"/>
</dbReference>
<dbReference type="PANTHER" id="PTHR43586:SF8">
    <property type="entry name" value="CYSTEINE DESULFURASE 1, CHLOROPLASTIC"/>
    <property type="match status" value="1"/>
</dbReference>
<name>K2PTM2_9FLAO</name>
<sequence>MTIEQFAKDFPVVSRFCYLNTAASGLISEGIMEWRQNHDIDFLIGGSKFRLTADQTLNSVRTDIATYFNSSSKEVFLTPNFTFALKTLVSGMDKSNSVLLLQDDYPSLSFPFYSSGLKVHNLEITADLEDRILQEFKDNTPDVFAFSLVQYISGIKLDINFINSLKKQYPQVLFIADATQYSGTEMFSFKDSGIDIFGGSGYKWLLSGYGNAYLLVKEEFQEKFYSNTLDLEPLEQPFLQSKSHLQLHLEAGHLDTLNFGSLGFSLRQFTAIGQEVIQNHIAQVSAYAKEQFLSLGLLDGTIVKRTAKHSNIFNLQISDKQAQLLSERNIVFSKRGTGVRLSFHLYNTKKDVDKVVKVLRSSQK</sequence>
<reference evidence="3 4" key="1">
    <citation type="journal article" date="2012" name="J. Bacteriol.">
        <title>Genome Sequence of Galbibacter marinum Type Strain ck-I2-15.</title>
        <authorList>
            <person name="Lai Q."/>
            <person name="Li C."/>
            <person name="Shao Z."/>
        </authorList>
    </citation>
    <scope>NUCLEOTIDE SEQUENCE [LARGE SCALE GENOMIC DNA]</scope>
    <source>
        <strain evidence="4">ck-I2-15</strain>
    </source>
</reference>
<dbReference type="AlphaFoldDB" id="K2PTM2"/>
<dbReference type="STRING" id="555500.I215_05165"/>
<comment type="caution">
    <text evidence="3">The sequence shown here is derived from an EMBL/GenBank/DDBJ whole genome shotgun (WGS) entry which is preliminary data.</text>
</comment>
<keyword evidence="3" id="KW-0808">Transferase</keyword>
<dbReference type="InterPro" id="IPR000192">
    <property type="entry name" value="Aminotrans_V_dom"/>
</dbReference>
<dbReference type="eggNOG" id="COG0520">
    <property type="taxonomic scope" value="Bacteria"/>
</dbReference>
<evidence type="ECO:0000259" key="2">
    <source>
        <dbReference type="Pfam" id="PF00266"/>
    </source>
</evidence>
<gene>
    <name evidence="3" type="ORF">I215_05165</name>
</gene>
<dbReference type="OrthoDB" id="513408at2"/>
<keyword evidence="3" id="KW-0032">Aminotransferase</keyword>
<dbReference type="InterPro" id="IPR015422">
    <property type="entry name" value="PyrdxlP-dep_Trfase_small"/>
</dbReference>
<keyword evidence="4" id="KW-1185">Reference proteome</keyword>
<feature type="domain" description="Aminotransferase class V" evidence="2">
    <location>
        <begin position="48"/>
        <end position="355"/>
    </location>
</feature>
<organism evidence="3 4">
    <name type="scientific">Galbibacter marinus</name>
    <dbReference type="NCBI Taxonomy" id="555500"/>
    <lineage>
        <taxon>Bacteria</taxon>
        <taxon>Pseudomonadati</taxon>
        <taxon>Bacteroidota</taxon>
        <taxon>Flavobacteriia</taxon>
        <taxon>Flavobacteriales</taxon>
        <taxon>Flavobacteriaceae</taxon>
        <taxon>Galbibacter</taxon>
    </lineage>
</organism>
<dbReference type="PANTHER" id="PTHR43586">
    <property type="entry name" value="CYSTEINE DESULFURASE"/>
    <property type="match status" value="1"/>
</dbReference>
<proteinExistence type="predicted"/>
<accession>K2PTM2</accession>
<dbReference type="PATRIC" id="fig|555500.3.peg.1067"/>
<dbReference type="Proteomes" id="UP000007364">
    <property type="component" value="Unassembled WGS sequence"/>
</dbReference>
<evidence type="ECO:0000313" key="4">
    <source>
        <dbReference type="Proteomes" id="UP000007364"/>
    </source>
</evidence>
<dbReference type="RefSeq" id="WP_008990905.1">
    <property type="nucleotide sequence ID" value="NZ_AMSG01000004.1"/>
</dbReference>
<keyword evidence="1" id="KW-0663">Pyridoxal phosphate</keyword>